<dbReference type="Proteomes" id="UP000265515">
    <property type="component" value="Unassembled WGS sequence"/>
</dbReference>
<dbReference type="EMBL" id="BFEA01000027">
    <property type="protein sequence ID" value="GBG62327.1"/>
    <property type="molecule type" value="Genomic_DNA"/>
</dbReference>
<feature type="compositionally biased region" description="Low complexity" evidence="1">
    <location>
        <begin position="155"/>
        <end position="173"/>
    </location>
</feature>
<name>A0A388JX31_CHABU</name>
<dbReference type="Gramene" id="GBG62327">
    <property type="protein sequence ID" value="GBG62327"/>
    <property type="gene ID" value="CBR_g29934"/>
</dbReference>
<gene>
    <name evidence="2" type="ORF">CBR_g29934</name>
</gene>
<feature type="region of interest" description="Disordered" evidence="1">
    <location>
        <begin position="107"/>
        <end position="283"/>
    </location>
</feature>
<accession>A0A388JX31</accession>
<evidence type="ECO:0000256" key="1">
    <source>
        <dbReference type="SAM" id="MobiDB-lite"/>
    </source>
</evidence>
<evidence type="ECO:0000313" key="2">
    <source>
        <dbReference type="EMBL" id="GBG62327.1"/>
    </source>
</evidence>
<dbReference type="AlphaFoldDB" id="A0A388JX31"/>
<reference evidence="2 3" key="1">
    <citation type="journal article" date="2018" name="Cell">
        <title>The Chara Genome: Secondary Complexity and Implications for Plant Terrestrialization.</title>
        <authorList>
            <person name="Nishiyama T."/>
            <person name="Sakayama H."/>
            <person name="Vries J.D."/>
            <person name="Buschmann H."/>
            <person name="Saint-Marcoux D."/>
            <person name="Ullrich K.K."/>
            <person name="Haas F.B."/>
            <person name="Vanderstraeten L."/>
            <person name="Becker D."/>
            <person name="Lang D."/>
            <person name="Vosolsobe S."/>
            <person name="Rombauts S."/>
            <person name="Wilhelmsson P.K.I."/>
            <person name="Janitza P."/>
            <person name="Kern R."/>
            <person name="Heyl A."/>
            <person name="Rumpler F."/>
            <person name="Villalobos L.I.A.C."/>
            <person name="Clay J.M."/>
            <person name="Skokan R."/>
            <person name="Toyoda A."/>
            <person name="Suzuki Y."/>
            <person name="Kagoshima H."/>
            <person name="Schijlen E."/>
            <person name="Tajeshwar N."/>
            <person name="Catarino B."/>
            <person name="Hetherington A.J."/>
            <person name="Saltykova A."/>
            <person name="Bonnot C."/>
            <person name="Breuninger H."/>
            <person name="Symeonidi A."/>
            <person name="Radhakrishnan G.V."/>
            <person name="Van Nieuwerburgh F."/>
            <person name="Deforce D."/>
            <person name="Chang C."/>
            <person name="Karol K.G."/>
            <person name="Hedrich R."/>
            <person name="Ulvskov P."/>
            <person name="Glockner G."/>
            <person name="Delwiche C.F."/>
            <person name="Petrasek J."/>
            <person name="Van de Peer Y."/>
            <person name="Friml J."/>
            <person name="Beilby M."/>
            <person name="Dolan L."/>
            <person name="Kohara Y."/>
            <person name="Sugano S."/>
            <person name="Fujiyama A."/>
            <person name="Delaux P.-M."/>
            <person name="Quint M."/>
            <person name="TheiBen G."/>
            <person name="Hagemann M."/>
            <person name="Harholt J."/>
            <person name="Dunand C."/>
            <person name="Zachgo S."/>
            <person name="Langdale J."/>
            <person name="Maumus F."/>
            <person name="Straeten D.V.D."/>
            <person name="Gould S.B."/>
            <person name="Rensing S.A."/>
        </authorList>
    </citation>
    <scope>NUCLEOTIDE SEQUENCE [LARGE SCALE GENOMIC DNA]</scope>
    <source>
        <strain evidence="2 3">S276</strain>
    </source>
</reference>
<proteinExistence type="predicted"/>
<evidence type="ECO:0000313" key="3">
    <source>
        <dbReference type="Proteomes" id="UP000265515"/>
    </source>
</evidence>
<feature type="compositionally biased region" description="Basic and acidic residues" evidence="1">
    <location>
        <begin position="174"/>
        <end position="191"/>
    </location>
</feature>
<sequence>MADARETLITCAMYATMAVILVVKWKMNTDALLRKYALLRAGLLIRGGDSRSDSQNVLTNMQSYLQTYLKSNLQQTAAAVAQFKYMIDNAAATAVGALSLTGGLLDEEHGKGNDTSSSSKRKVPKRGRGDGQTKRMKRRKRNPEVPRQLKIVLDALGSLQPGSGSGSAPGQTQTEEHELEQTTRDGVEMHDPSSGGQGAPGPEADLCSLSDRPQAGQAEGKSAAARAGGGKTLAAGVEHASGAADLPRTHGVTGMKSSGEASASRGKRAPASSAAGSEDSGQV</sequence>
<feature type="compositionally biased region" description="Low complexity" evidence="1">
    <location>
        <begin position="215"/>
        <end position="226"/>
    </location>
</feature>
<keyword evidence="3" id="KW-1185">Reference proteome</keyword>
<protein>
    <submittedName>
        <fullName evidence="2">Uncharacterized protein</fullName>
    </submittedName>
</protein>
<comment type="caution">
    <text evidence="2">The sequence shown here is derived from an EMBL/GenBank/DDBJ whole genome shotgun (WGS) entry which is preliminary data.</text>
</comment>
<organism evidence="2 3">
    <name type="scientific">Chara braunii</name>
    <name type="common">Braun's stonewort</name>
    <dbReference type="NCBI Taxonomy" id="69332"/>
    <lineage>
        <taxon>Eukaryota</taxon>
        <taxon>Viridiplantae</taxon>
        <taxon>Streptophyta</taxon>
        <taxon>Charophyceae</taxon>
        <taxon>Charales</taxon>
        <taxon>Characeae</taxon>
        <taxon>Chara</taxon>
    </lineage>
</organism>